<dbReference type="CDD" id="cd00093">
    <property type="entry name" value="HTH_XRE"/>
    <property type="match status" value="1"/>
</dbReference>
<evidence type="ECO:0000313" key="3">
    <source>
        <dbReference type="Proteomes" id="UP001549749"/>
    </source>
</evidence>
<proteinExistence type="predicted"/>
<dbReference type="Proteomes" id="UP001549749">
    <property type="component" value="Unassembled WGS sequence"/>
</dbReference>
<protein>
    <submittedName>
        <fullName evidence="2">Helix-turn-helix transcriptional regulator</fullName>
    </submittedName>
</protein>
<dbReference type="InterPro" id="IPR010982">
    <property type="entry name" value="Lambda_DNA-bd_dom_sf"/>
</dbReference>
<evidence type="ECO:0000259" key="1">
    <source>
        <dbReference type="PROSITE" id="PS50943"/>
    </source>
</evidence>
<dbReference type="Pfam" id="PF01381">
    <property type="entry name" value="HTH_3"/>
    <property type="match status" value="1"/>
</dbReference>
<dbReference type="InterPro" id="IPR001387">
    <property type="entry name" value="Cro/C1-type_HTH"/>
</dbReference>
<dbReference type="EMBL" id="JBEXAC010000002">
    <property type="protein sequence ID" value="MET6999380.1"/>
    <property type="molecule type" value="Genomic_DNA"/>
</dbReference>
<sequence length="69" mass="7889">MKKNKVYNRIKANLALHQVKNKKLAEQLRISPQTVSKWCTNQSQPSIPQLYAIAIFLNVPVTDLLELPC</sequence>
<keyword evidence="3" id="KW-1185">Reference proteome</keyword>
<feature type="domain" description="HTH cro/C1-type" evidence="1">
    <location>
        <begin position="22"/>
        <end position="64"/>
    </location>
</feature>
<dbReference type="RefSeq" id="WP_354661946.1">
    <property type="nucleotide sequence ID" value="NZ_JBEXAC010000002.1"/>
</dbReference>
<dbReference type="SUPFAM" id="SSF47413">
    <property type="entry name" value="lambda repressor-like DNA-binding domains"/>
    <property type="match status" value="1"/>
</dbReference>
<evidence type="ECO:0000313" key="2">
    <source>
        <dbReference type="EMBL" id="MET6999380.1"/>
    </source>
</evidence>
<reference evidence="2 3" key="1">
    <citation type="submission" date="2024-06" db="EMBL/GenBank/DDBJ databases">
        <title>Chitinophaga defluvii sp. nov., isolated from municipal sewage.</title>
        <authorList>
            <person name="Zhang L."/>
        </authorList>
    </citation>
    <scope>NUCLEOTIDE SEQUENCE [LARGE SCALE GENOMIC DNA]</scope>
    <source>
        <strain evidence="2 3">H8</strain>
    </source>
</reference>
<name>A0ABV2TAM4_9BACT</name>
<comment type="caution">
    <text evidence="2">The sequence shown here is derived from an EMBL/GenBank/DDBJ whole genome shotgun (WGS) entry which is preliminary data.</text>
</comment>
<organism evidence="2 3">
    <name type="scientific">Chitinophaga defluvii</name>
    <dbReference type="NCBI Taxonomy" id="3163343"/>
    <lineage>
        <taxon>Bacteria</taxon>
        <taxon>Pseudomonadati</taxon>
        <taxon>Bacteroidota</taxon>
        <taxon>Chitinophagia</taxon>
        <taxon>Chitinophagales</taxon>
        <taxon>Chitinophagaceae</taxon>
        <taxon>Chitinophaga</taxon>
    </lineage>
</organism>
<dbReference type="PROSITE" id="PS50943">
    <property type="entry name" value="HTH_CROC1"/>
    <property type="match status" value="1"/>
</dbReference>
<dbReference type="Gene3D" id="1.10.260.40">
    <property type="entry name" value="lambda repressor-like DNA-binding domains"/>
    <property type="match status" value="1"/>
</dbReference>
<gene>
    <name evidence="2" type="ORF">ABR189_18475</name>
</gene>
<dbReference type="SMART" id="SM00530">
    <property type="entry name" value="HTH_XRE"/>
    <property type="match status" value="1"/>
</dbReference>
<accession>A0ABV2TAM4</accession>